<keyword evidence="6" id="KW-0645">Protease</keyword>
<dbReference type="InterPro" id="IPR027461">
    <property type="entry name" value="Carboxypeptidase_A_C_sf"/>
</dbReference>
<dbReference type="Proteomes" id="UP000198806">
    <property type="component" value="Unassembled WGS sequence"/>
</dbReference>
<protein>
    <submittedName>
        <fullName evidence="6">Muramoyltetrapeptide carboxypeptidase LdcA (Peptidoglycan recycling)</fullName>
    </submittedName>
</protein>
<evidence type="ECO:0000313" key="7">
    <source>
        <dbReference type="Proteomes" id="UP000198806"/>
    </source>
</evidence>
<keyword evidence="2" id="KW-0378">Hydrolase</keyword>
<comment type="similarity">
    <text evidence="1">Belongs to the peptidase S66 family.</text>
</comment>
<keyword evidence="7" id="KW-1185">Reference proteome</keyword>
<dbReference type="RefSeq" id="WP_170847854.1">
    <property type="nucleotide sequence ID" value="NZ_BAABFM010000017.1"/>
</dbReference>
<dbReference type="SUPFAM" id="SSF141986">
    <property type="entry name" value="LD-carboxypeptidase A C-terminal domain-like"/>
    <property type="match status" value="1"/>
</dbReference>
<feature type="domain" description="LD-carboxypeptidase N-terminal" evidence="4">
    <location>
        <begin position="13"/>
        <end position="133"/>
    </location>
</feature>
<dbReference type="SUPFAM" id="SSF52317">
    <property type="entry name" value="Class I glutamine amidotransferase-like"/>
    <property type="match status" value="1"/>
</dbReference>
<feature type="active site" description="Nucleophile" evidence="3">
    <location>
        <position position="113"/>
    </location>
</feature>
<dbReference type="Gene3D" id="3.50.30.60">
    <property type="entry name" value="LD-carboxypeptidase A C-terminal domain-like"/>
    <property type="match status" value="1"/>
</dbReference>
<accession>A0A1I5C1Y1</accession>
<dbReference type="PANTHER" id="PTHR30237">
    <property type="entry name" value="MURAMOYLTETRAPEPTIDE CARBOXYPEPTIDASE"/>
    <property type="match status" value="1"/>
</dbReference>
<dbReference type="InterPro" id="IPR029062">
    <property type="entry name" value="Class_I_gatase-like"/>
</dbReference>
<dbReference type="AlphaFoldDB" id="A0A1I5C1Y1"/>
<dbReference type="InterPro" id="IPR003507">
    <property type="entry name" value="S66_fam"/>
</dbReference>
<feature type="domain" description="LD-carboxypeptidase C-terminal" evidence="5">
    <location>
        <begin position="202"/>
        <end position="323"/>
    </location>
</feature>
<dbReference type="InterPro" id="IPR040921">
    <property type="entry name" value="Peptidase_S66C"/>
</dbReference>
<name>A0A1I5C1Y1_9FIRM</name>
<dbReference type="STRING" id="1527.SAMN04489757_10271"/>
<dbReference type="Gene3D" id="3.40.50.10740">
    <property type="entry name" value="Class I glutamine amidotransferase-like"/>
    <property type="match status" value="1"/>
</dbReference>
<evidence type="ECO:0000256" key="3">
    <source>
        <dbReference type="PIRSR" id="PIRSR028757-1"/>
    </source>
</evidence>
<dbReference type="Pfam" id="PF17676">
    <property type="entry name" value="Peptidase_S66C"/>
    <property type="match status" value="1"/>
</dbReference>
<dbReference type="PIRSF" id="PIRSF028757">
    <property type="entry name" value="LD-carboxypeptidase"/>
    <property type="match status" value="1"/>
</dbReference>
<feature type="active site" description="Charge relay system" evidence="3">
    <location>
        <position position="308"/>
    </location>
</feature>
<proteinExistence type="inferred from homology"/>
<evidence type="ECO:0000259" key="5">
    <source>
        <dbReference type="Pfam" id="PF17676"/>
    </source>
</evidence>
<evidence type="ECO:0000256" key="1">
    <source>
        <dbReference type="ARBA" id="ARBA00010233"/>
    </source>
</evidence>
<feature type="active site" description="Charge relay system" evidence="3">
    <location>
        <position position="241"/>
    </location>
</feature>
<sequence>MIYPEYVKKGNVIGITAPSEGNKKETDFTRLNNGKEQLRKRGYEVIETAHVRTSNKGRSTDAGTRTKELAELINNDNVKWIISAKGGDFLLEMLPLMDFNHIKANPKWIQGYSDNTGLTYTITTHCDIATLYGCNFNDFGMEVWHKAMEDNLQLVEGDINTVHSFDQYEDGFYDRITGLEGYQLEKPVCWRNLQGEDEISMTGRLLGGCLDVLLHMVGTRFDRTKEFIEKYKENGILWYLESFALDSEAITLGLWQLKEAGWFQYTKGFIFGRPAFFNPNYDISYDEAVLSVLEEFHVPIILDADIGHKLPQMTIVNGAMAKIHSKDGKGTVSYDFI</sequence>
<dbReference type="InterPro" id="IPR040449">
    <property type="entry name" value="Peptidase_S66_N"/>
</dbReference>
<dbReference type="InterPro" id="IPR027478">
    <property type="entry name" value="LdcA_N"/>
</dbReference>
<evidence type="ECO:0000313" key="6">
    <source>
        <dbReference type="EMBL" id="SFN80906.1"/>
    </source>
</evidence>
<dbReference type="Pfam" id="PF02016">
    <property type="entry name" value="Peptidase_S66"/>
    <property type="match status" value="1"/>
</dbReference>
<dbReference type="CDD" id="cd07062">
    <property type="entry name" value="Peptidase_S66_mccF_like"/>
    <property type="match status" value="1"/>
</dbReference>
<evidence type="ECO:0000259" key="4">
    <source>
        <dbReference type="Pfam" id="PF02016"/>
    </source>
</evidence>
<keyword evidence="6" id="KW-0121">Carboxypeptidase</keyword>
<reference evidence="6 7" key="1">
    <citation type="submission" date="2016-10" db="EMBL/GenBank/DDBJ databases">
        <authorList>
            <person name="de Groot N.N."/>
        </authorList>
    </citation>
    <scope>NUCLEOTIDE SEQUENCE [LARGE SCALE GENOMIC DNA]</scope>
    <source>
        <strain evidence="6 7">DSM 1283</strain>
    </source>
</reference>
<dbReference type="GO" id="GO:0004180">
    <property type="term" value="F:carboxypeptidase activity"/>
    <property type="evidence" value="ECO:0007669"/>
    <property type="project" value="UniProtKB-KW"/>
</dbReference>
<evidence type="ECO:0000256" key="2">
    <source>
        <dbReference type="ARBA" id="ARBA00022801"/>
    </source>
</evidence>
<dbReference type="EMBL" id="FOWD01000002">
    <property type="protein sequence ID" value="SFN80906.1"/>
    <property type="molecule type" value="Genomic_DNA"/>
</dbReference>
<gene>
    <name evidence="6" type="ORF">SAMN04489757_10271</name>
</gene>
<organism evidence="6 7">
    <name type="scientific">Anaerocolumna aminovalerica</name>
    <dbReference type="NCBI Taxonomy" id="1527"/>
    <lineage>
        <taxon>Bacteria</taxon>
        <taxon>Bacillati</taxon>
        <taxon>Bacillota</taxon>
        <taxon>Clostridia</taxon>
        <taxon>Lachnospirales</taxon>
        <taxon>Lachnospiraceae</taxon>
        <taxon>Anaerocolumna</taxon>
    </lineage>
</organism>